<gene>
    <name evidence="1" type="ORF">SAMN05421854_12465</name>
</gene>
<dbReference type="Proteomes" id="UP000199137">
    <property type="component" value="Unassembled WGS sequence"/>
</dbReference>
<sequence>MTTRLIIARPLPGTVGETRRVVHLFPLPADAAMPERLTAYCDATFGPGELELLERPLGMPCLICLQRSPRPTSELPAAES</sequence>
<accession>A0A1I6B9F7</accession>
<proteinExistence type="predicted"/>
<evidence type="ECO:0000313" key="2">
    <source>
        <dbReference type="Proteomes" id="UP000199137"/>
    </source>
</evidence>
<protein>
    <submittedName>
        <fullName evidence="1">Uncharacterized protein</fullName>
    </submittedName>
</protein>
<dbReference type="STRING" id="112413.SAMN05421854_12465"/>
<dbReference type="AlphaFoldDB" id="A0A1I6B9F7"/>
<reference evidence="1 2" key="1">
    <citation type="submission" date="2016-10" db="EMBL/GenBank/DDBJ databases">
        <authorList>
            <person name="de Groot N.N."/>
        </authorList>
    </citation>
    <scope>NUCLEOTIDE SEQUENCE [LARGE SCALE GENOMIC DNA]</scope>
    <source>
        <strain evidence="1 2">DSM 44637</strain>
    </source>
</reference>
<dbReference type="RefSeq" id="WP_093577150.1">
    <property type="nucleotide sequence ID" value="NZ_FOWC01000024.1"/>
</dbReference>
<dbReference type="OrthoDB" id="3625434at2"/>
<dbReference type="EMBL" id="FOWC01000024">
    <property type="protein sequence ID" value="SFQ77581.1"/>
    <property type="molecule type" value="Genomic_DNA"/>
</dbReference>
<organism evidence="1 2">
    <name type="scientific">Amycolatopsis rubida</name>
    <dbReference type="NCBI Taxonomy" id="112413"/>
    <lineage>
        <taxon>Bacteria</taxon>
        <taxon>Bacillati</taxon>
        <taxon>Actinomycetota</taxon>
        <taxon>Actinomycetes</taxon>
        <taxon>Pseudonocardiales</taxon>
        <taxon>Pseudonocardiaceae</taxon>
        <taxon>Amycolatopsis</taxon>
    </lineage>
</organism>
<name>A0A1I6B9F7_9PSEU</name>
<evidence type="ECO:0000313" key="1">
    <source>
        <dbReference type="EMBL" id="SFQ77581.1"/>
    </source>
</evidence>